<dbReference type="EMBL" id="MU863636">
    <property type="protein sequence ID" value="KAK4101260.1"/>
    <property type="molecule type" value="Genomic_DNA"/>
</dbReference>
<gene>
    <name evidence="3" type="ORF">N658DRAFT_496559</name>
</gene>
<accession>A0AAN6T148</accession>
<comment type="caution">
    <text evidence="3">The sequence shown here is derived from an EMBL/GenBank/DDBJ whole genome shotgun (WGS) entry which is preliminary data.</text>
</comment>
<evidence type="ECO:0000313" key="3">
    <source>
        <dbReference type="EMBL" id="KAK4101260.1"/>
    </source>
</evidence>
<evidence type="ECO:0000259" key="2">
    <source>
        <dbReference type="SMART" id="SM00642"/>
    </source>
</evidence>
<comment type="similarity">
    <text evidence="1">Belongs to the glycosyl hydrolase 13 family.</text>
</comment>
<dbReference type="InterPro" id="IPR017853">
    <property type="entry name" value="GH"/>
</dbReference>
<dbReference type="AlphaFoldDB" id="A0AAN6T148"/>
<dbReference type="InterPro" id="IPR006047">
    <property type="entry name" value="GH13_cat_dom"/>
</dbReference>
<protein>
    <submittedName>
        <fullName evidence="3">Glycoside hydrolase family 13 protein</fullName>
    </submittedName>
</protein>
<keyword evidence="4" id="KW-1185">Reference proteome</keyword>
<dbReference type="Gene3D" id="2.60.40.1180">
    <property type="entry name" value="Golgi alpha-mannosidase II"/>
    <property type="match status" value="1"/>
</dbReference>
<reference evidence="3" key="1">
    <citation type="journal article" date="2023" name="Mol. Phylogenet. Evol.">
        <title>Genome-scale phylogeny and comparative genomics of the fungal order Sordariales.</title>
        <authorList>
            <person name="Hensen N."/>
            <person name="Bonometti L."/>
            <person name="Westerberg I."/>
            <person name="Brannstrom I.O."/>
            <person name="Guillou S."/>
            <person name="Cros-Aarteil S."/>
            <person name="Calhoun S."/>
            <person name="Haridas S."/>
            <person name="Kuo A."/>
            <person name="Mondo S."/>
            <person name="Pangilinan J."/>
            <person name="Riley R."/>
            <person name="LaButti K."/>
            <person name="Andreopoulos B."/>
            <person name="Lipzen A."/>
            <person name="Chen C."/>
            <person name="Yan M."/>
            <person name="Daum C."/>
            <person name="Ng V."/>
            <person name="Clum A."/>
            <person name="Steindorff A."/>
            <person name="Ohm R.A."/>
            <person name="Martin F."/>
            <person name="Silar P."/>
            <person name="Natvig D.O."/>
            <person name="Lalanne C."/>
            <person name="Gautier V."/>
            <person name="Ament-Velasquez S.L."/>
            <person name="Kruys A."/>
            <person name="Hutchinson M.I."/>
            <person name="Powell A.J."/>
            <person name="Barry K."/>
            <person name="Miller A.N."/>
            <person name="Grigoriev I.V."/>
            <person name="Debuchy R."/>
            <person name="Gladieux P."/>
            <person name="Hiltunen Thoren M."/>
            <person name="Johannesson H."/>
        </authorList>
    </citation>
    <scope>NUCLEOTIDE SEQUENCE</scope>
    <source>
        <strain evidence="3">CBS 757.83</strain>
    </source>
</reference>
<evidence type="ECO:0000313" key="4">
    <source>
        <dbReference type="Proteomes" id="UP001305647"/>
    </source>
</evidence>
<dbReference type="SUPFAM" id="SSF51445">
    <property type="entry name" value="(Trans)glycosidases"/>
    <property type="match status" value="1"/>
</dbReference>
<dbReference type="Proteomes" id="UP001305647">
    <property type="component" value="Unassembled WGS sequence"/>
</dbReference>
<feature type="domain" description="Glycosyl hydrolase family 13 catalytic" evidence="2">
    <location>
        <begin position="2"/>
        <end position="247"/>
    </location>
</feature>
<dbReference type="SUPFAM" id="SSF51011">
    <property type="entry name" value="Glycosyl hydrolase domain"/>
    <property type="match status" value="1"/>
</dbReference>
<dbReference type="Gene3D" id="3.20.20.80">
    <property type="entry name" value="Glycosidases"/>
    <property type="match status" value="1"/>
</dbReference>
<dbReference type="GO" id="GO:0016787">
    <property type="term" value="F:hydrolase activity"/>
    <property type="evidence" value="ECO:0007669"/>
    <property type="project" value="UniProtKB-KW"/>
</dbReference>
<keyword evidence="3" id="KW-0378">Hydrolase</keyword>
<sequence>MKWTSEHFTGVDYDHLTRKRGVWKLEGKEWAEDVDEELGNYDFLMFADVDHKHPEVRADLFRWIEWLPQQLKLGGLRLDAIKHYSFRFLRDFVTHIQEHVDPGWFMVGEYWREDSEYLAKFIEFMDHRISLFDVQLVSNFSKISLLQEKGDLRKIFDDSLTLWKPEHAVTFVANHDTQPGQSLETPIVPFFTPLAYALILLRANAGLPCVFYADLFGSFGKHPQPGFTNFIPPPAGGAAIPKMMLARKLWAYGSQHDYFDDDDPHCVGFTRAGHPSRSDGHGLAVVMTNAWEHRSRAMFVGERHAGETWTDLLRWCPGRVVIGDDGWGVFPVGRRSVAVWVNDVATGRGMVDEHVFDYDIYGLGAARKEELDPLARAMQQAMSEGGEVS</sequence>
<dbReference type="Gene3D" id="2.40.30.140">
    <property type="match status" value="1"/>
</dbReference>
<dbReference type="GO" id="GO:0005975">
    <property type="term" value="P:carbohydrate metabolic process"/>
    <property type="evidence" value="ECO:0007669"/>
    <property type="project" value="InterPro"/>
</dbReference>
<proteinExistence type="inferred from homology"/>
<dbReference type="InterPro" id="IPR013780">
    <property type="entry name" value="Glyco_hydro_b"/>
</dbReference>
<dbReference type="SMART" id="SM00642">
    <property type="entry name" value="Aamy"/>
    <property type="match status" value="1"/>
</dbReference>
<organism evidence="3 4">
    <name type="scientific">Parathielavia hyrcaniae</name>
    <dbReference type="NCBI Taxonomy" id="113614"/>
    <lineage>
        <taxon>Eukaryota</taxon>
        <taxon>Fungi</taxon>
        <taxon>Dikarya</taxon>
        <taxon>Ascomycota</taxon>
        <taxon>Pezizomycotina</taxon>
        <taxon>Sordariomycetes</taxon>
        <taxon>Sordariomycetidae</taxon>
        <taxon>Sordariales</taxon>
        <taxon>Chaetomiaceae</taxon>
        <taxon>Parathielavia</taxon>
    </lineage>
</organism>
<dbReference type="PANTHER" id="PTHR43447">
    <property type="entry name" value="ALPHA-AMYLASE"/>
    <property type="match status" value="1"/>
</dbReference>
<reference evidence="3" key="2">
    <citation type="submission" date="2023-05" db="EMBL/GenBank/DDBJ databases">
        <authorList>
            <consortium name="Lawrence Berkeley National Laboratory"/>
            <person name="Steindorff A."/>
            <person name="Hensen N."/>
            <person name="Bonometti L."/>
            <person name="Westerberg I."/>
            <person name="Brannstrom I.O."/>
            <person name="Guillou S."/>
            <person name="Cros-Aarteil S."/>
            <person name="Calhoun S."/>
            <person name="Haridas S."/>
            <person name="Kuo A."/>
            <person name="Mondo S."/>
            <person name="Pangilinan J."/>
            <person name="Riley R."/>
            <person name="Labutti K."/>
            <person name="Andreopoulos B."/>
            <person name="Lipzen A."/>
            <person name="Chen C."/>
            <person name="Yanf M."/>
            <person name="Daum C."/>
            <person name="Ng V."/>
            <person name="Clum A."/>
            <person name="Ohm R."/>
            <person name="Martin F."/>
            <person name="Silar P."/>
            <person name="Natvig D."/>
            <person name="Lalanne C."/>
            <person name="Gautier V."/>
            <person name="Ament-Velasquez S.L."/>
            <person name="Kruys A."/>
            <person name="Hutchinson M.I."/>
            <person name="Powell A.J."/>
            <person name="Barry K."/>
            <person name="Miller A.N."/>
            <person name="Grigoriev I.V."/>
            <person name="Debuchy R."/>
            <person name="Gladieux P."/>
            <person name="Thoren M.H."/>
            <person name="Johannesson H."/>
        </authorList>
    </citation>
    <scope>NUCLEOTIDE SEQUENCE</scope>
    <source>
        <strain evidence="3">CBS 757.83</strain>
    </source>
</reference>
<name>A0AAN6T148_9PEZI</name>
<evidence type="ECO:0000256" key="1">
    <source>
        <dbReference type="ARBA" id="ARBA00008061"/>
    </source>
</evidence>